<dbReference type="EMBL" id="FOXF01000092">
    <property type="protein sequence ID" value="SFP80649.1"/>
    <property type="molecule type" value="Genomic_DNA"/>
</dbReference>
<evidence type="ECO:0000313" key="6">
    <source>
        <dbReference type="Proteomes" id="UP000243745"/>
    </source>
</evidence>
<gene>
    <name evidence="5" type="ORF">SAMN02910344_02338</name>
</gene>
<dbReference type="GO" id="GO:0005524">
    <property type="term" value="F:ATP binding"/>
    <property type="evidence" value="ECO:0007669"/>
    <property type="project" value="UniProtKB-KW"/>
</dbReference>
<protein>
    <submittedName>
        <fullName evidence="5">DNA replication protein DnaC</fullName>
    </submittedName>
</protein>
<sequence>MNSCTDDILKAMADRLNLTYLRDHIEEIISETSICKMNSREILQFVFKKEIERREENRIRLGIMSAHFPRRCTLNSFDFDVQPSIDMAIIRELKTLSWVESGSNILFLGPPGVGKTHLAIGFGMTAIENGYSVLFRTAEALIKELLEAQAQCKLEQKLQKLSKVKVLIIDEFGYFPVTVEGAHLLFQLVNRRYESRSTIVTSNRPVRDWGLILGDSTAATAILDRLLHHSCVLTINGDSYRLMSARKEKLLEENDK</sequence>
<dbReference type="NCBIfam" id="NF038214">
    <property type="entry name" value="IS21_help_AAA"/>
    <property type="match status" value="1"/>
</dbReference>
<feature type="domain" description="AAA+ ATPase" evidence="4">
    <location>
        <begin position="101"/>
        <end position="234"/>
    </location>
</feature>
<dbReference type="PIRSF" id="PIRSF003073">
    <property type="entry name" value="DNAC_TnpB_IstB"/>
    <property type="match status" value="1"/>
</dbReference>
<dbReference type="Gene3D" id="3.40.50.300">
    <property type="entry name" value="P-loop containing nucleotide triphosphate hydrolases"/>
    <property type="match status" value="1"/>
</dbReference>
<dbReference type="AlphaFoldDB" id="A0A662ZKE9"/>
<dbReference type="InterPro" id="IPR003593">
    <property type="entry name" value="AAA+_ATPase"/>
</dbReference>
<evidence type="ECO:0000256" key="1">
    <source>
        <dbReference type="ARBA" id="ARBA00008059"/>
    </source>
</evidence>
<dbReference type="SUPFAM" id="SSF52540">
    <property type="entry name" value="P-loop containing nucleoside triphosphate hydrolases"/>
    <property type="match status" value="1"/>
</dbReference>
<dbReference type="PANTHER" id="PTHR30050:SF4">
    <property type="entry name" value="ATP-BINDING PROTEIN RV3427C IN INSERTION SEQUENCE-RELATED"/>
    <property type="match status" value="1"/>
</dbReference>
<dbReference type="InterPro" id="IPR028350">
    <property type="entry name" value="DNAC/IstB-like"/>
</dbReference>
<evidence type="ECO:0000256" key="3">
    <source>
        <dbReference type="ARBA" id="ARBA00022840"/>
    </source>
</evidence>
<dbReference type="InterPro" id="IPR047661">
    <property type="entry name" value="IstB"/>
</dbReference>
<dbReference type="Proteomes" id="UP000243745">
    <property type="component" value="Unassembled WGS sequence"/>
</dbReference>
<dbReference type="GO" id="GO:0006260">
    <property type="term" value="P:DNA replication"/>
    <property type="evidence" value="ECO:0007669"/>
    <property type="project" value="TreeGrafter"/>
</dbReference>
<dbReference type="CDD" id="cd00009">
    <property type="entry name" value="AAA"/>
    <property type="match status" value="1"/>
</dbReference>
<organism evidence="5 6">
    <name type="scientific">Ruminobacter amylophilus</name>
    <dbReference type="NCBI Taxonomy" id="867"/>
    <lineage>
        <taxon>Bacteria</taxon>
        <taxon>Pseudomonadati</taxon>
        <taxon>Pseudomonadota</taxon>
        <taxon>Gammaproteobacteria</taxon>
        <taxon>Aeromonadales</taxon>
        <taxon>Succinivibrionaceae</taxon>
        <taxon>Ruminobacter</taxon>
    </lineage>
</organism>
<keyword evidence="6" id="KW-1185">Reference proteome</keyword>
<dbReference type="Pfam" id="PF01695">
    <property type="entry name" value="IstB_IS21"/>
    <property type="match status" value="1"/>
</dbReference>
<keyword evidence="3" id="KW-0067">ATP-binding</keyword>
<keyword evidence="2" id="KW-0547">Nucleotide-binding</keyword>
<evidence type="ECO:0000313" key="5">
    <source>
        <dbReference type="EMBL" id="SFP80649.1"/>
    </source>
</evidence>
<proteinExistence type="inferred from homology"/>
<name>A0A662ZKE9_9GAMM</name>
<accession>A0A662ZKE9</accession>
<dbReference type="InterPro" id="IPR027417">
    <property type="entry name" value="P-loop_NTPase"/>
</dbReference>
<dbReference type="SMART" id="SM00382">
    <property type="entry name" value="AAA"/>
    <property type="match status" value="1"/>
</dbReference>
<reference evidence="5 6" key="1">
    <citation type="submission" date="2016-10" db="EMBL/GenBank/DDBJ databases">
        <authorList>
            <person name="Varghese N."/>
            <person name="Submissions S."/>
        </authorList>
    </citation>
    <scope>NUCLEOTIDE SEQUENCE [LARGE SCALE GENOMIC DNA]</scope>
    <source>
        <strain evidence="5 6">DSM 1361</strain>
    </source>
</reference>
<evidence type="ECO:0000256" key="2">
    <source>
        <dbReference type="ARBA" id="ARBA00022741"/>
    </source>
</evidence>
<evidence type="ECO:0000259" key="4">
    <source>
        <dbReference type="SMART" id="SM00382"/>
    </source>
</evidence>
<dbReference type="RefSeq" id="WP_031579084.1">
    <property type="nucleotide sequence ID" value="NZ_FOXF01000092.1"/>
</dbReference>
<comment type="similarity">
    <text evidence="1">Belongs to the IS21/IS1162 putative ATP-binding protein family.</text>
</comment>
<dbReference type="PANTHER" id="PTHR30050">
    <property type="entry name" value="CHROMOSOMAL REPLICATION INITIATOR PROTEIN DNAA"/>
    <property type="match status" value="1"/>
</dbReference>
<dbReference type="InterPro" id="IPR002611">
    <property type="entry name" value="IstB_ATP-bd"/>
</dbReference>